<dbReference type="Pfam" id="PF13191">
    <property type="entry name" value="AAA_16"/>
    <property type="match status" value="1"/>
</dbReference>
<dbReference type="SMART" id="SM00028">
    <property type="entry name" value="TPR"/>
    <property type="match status" value="4"/>
</dbReference>
<proteinExistence type="predicted"/>
<dbReference type="Pfam" id="PF13374">
    <property type="entry name" value="TPR_10"/>
    <property type="match status" value="1"/>
</dbReference>
<sequence length="990" mass="117340">MIEILVLQNPKVLVNKQEMMFPYKKVEALLYYMAVEKSATRDQIATLLWEDCDESSARKNLRHALYTIRKVFGEELITSPTRQNLELNQELEIESDYDRFLEENEKNGTEVYKSDFLQNFYLKNAGAFEDWMNFKRGKLKEIYLNRLYEKMQNVEHLSLKKREKLFERYTTAEPIDERIYMMMMQIYAKEGLYYKGIRIYQQLSEKLHTELGILPGKEIQEFYNELMENWVSESEHKEDETQGDGRERERCLLRGIYRKFLAGEDETVFLAGESGIGKTYLAESFLKEIQEESVLIMRTSCLATEKNMTLQAWNTLMMELNTYLKEKNMTLPTEYLRAADQLFPLFSRKEEIVLFEDVEISYSYRTARNLILKLFEELGRQIKVVLFLDNIQNMDASSLDFLSLLIRSRNKNLFILGTCPVNWEDRLKKSLSVLVKEKQITKIFVSPFSRKNVEQMLVERLGRKNVTEKFLNSIYEETNGNPFLIHTLLDYYKGMDLKEDEVVPMTQVWKMRLDSLPYKTRKVLELIASCQAWSDMEALVAILRQDELEILEAIERLKEEHFIYEKQEKESVRFYFIHESTQRYVHIQMSPSRRRVFHSKLAEYIAKSPIYDASRFERLIYHYCLAGNKEKTLEYKILALQNYAYKSYEHYPVALFMSGIKQEKEESVLEYCDRLEEELKDIYEESGQQEKYIRFHAILMETQAQYCIPQGYYRRGIECIEKALKSIGCIGEDAKEKIHCLRFLIYYRLNIWETENLEALLEESLKLAQKQGYQEEYAITCRLYGIYYGMIGKFEEAEEKLEEALEYFKRVPLKERIYASNISGCYNYIGEIQRKQKHFKEAEAYYKQAIAVCRKNHIPCTPAVYCNLARVYQELGEVEKGELVFYQADLLYEESYMLIGRSIAKGALALLEAKKGEFEKASLYLMQAKKSANQLGSPYAKGLFALHEWELKKKYSEKFKKLLTKEAEDYRKEAEYYLKPLKSVYELEKI</sequence>
<dbReference type="InterPro" id="IPR005158">
    <property type="entry name" value="BTAD"/>
</dbReference>
<dbReference type="SUPFAM" id="SSF52540">
    <property type="entry name" value="P-loop containing nucleoside triphosphate hydrolases"/>
    <property type="match status" value="1"/>
</dbReference>
<comment type="caution">
    <text evidence="4">The sequence shown here is derived from an EMBL/GenBank/DDBJ whole genome shotgun (WGS) entry which is preliminary data.</text>
</comment>
<dbReference type="Pfam" id="PF03704">
    <property type="entry name" value="BTAD"/>
    <property type="match status" value="1"/>
</dbReference>
<keyword evidence="1" id="KW-0547">Nucleotide-binding</keyword>
<dbReference type="SMART" id="SM00382">
    <property type="entry name" value="AAA"/>
    <property type="match status" value="1"/>
</dbReference>
<keyword evidence="2" id="KW-0067">ATP-binding</keyword>
<dbReference type="InterPro" id="IPR003593">
    <property type="entry name" value="AAA+_ATPase"/>
</dbReference>
<dbReference type="InterPro" id="IPR036388">
    <property type="entry name" value="WH-like_DNA-bd_sf"/>
</dbReference>
<gene>
    <name evidence="4" type="ORF">H8712_05005</name>
</gene>
<dbReference type="PANTHER" id="PTHR16305">
    <property type="entry name" value="TESTICULAR SOLUBLE ADENYLYL CYCLASE"/>
    <property type="match status" value="1"/>
</dbReference>
<evidence type="ECO:0000256" key="1">
    <source>
        <dbReference type="ARBA" id="ARBA00022741"/>
    </source>
</evidence>
<accession>A0ABR7PAY7</accession>
<dbReference type="InterPro" id="IPR027417">
    <property type="entry name" value="P-loop_NTPase"/>
</dbReference>
<dbReference type="Gene3D" id="3.40.50.300">
    <property type="entry name" value="P-loop containing nucleotide triphosphate hydrolases"/>
    <property type="match status" value="1"/>
</dbReference>
<reference evidence="4 5" key="1">
    <citation type="submission" date="2020-08" db="EMBL/GenBank/DDBJ databases">
        <title>Genome public.</title>
        <authorList>
            <person name="Liu C."/>
            <person name="Sun Q."/>
        </authorList>
    </citation>
    <scope>NUCLEOTIDE SEQUENCE [LARGE SCALE GENOMIC DNA]</scope>
    <source>
        <strain evidence="4 5">3_YM_SP_D4_24.mj</strain>
    </source>
</reference>
<keyword evidence="5" id="KW-1185">Reference proteome</keyword>
<evidence type="ECO:0000313" key="4">
    <source>
        <dbReference type="EMBL" id="MBC8627975.1"/>
    </source>
</evidence>
<evidence type="ECO:0000259" key="3">
    <source>
        <dbReference type="SMART" id="SM00382"/>
    </source>
</evidence>
<dbReference type="PANTHER" id="PTHR16305:SF28">
    <property type="entry name" value="GUANYLATE CYCLASE DOMAIN-CONTAINING PROTEIN"/>
    <property type="match status" value="1"/>
</dbReference>
<dbReference type="InterPro" id="IPR019734">
    <property type="entry name" value="TPR_rpt"/>
</dbReference>
<feature type="domain" description="AAA+ ATPase" evidence="3">
    <location>
        <begin position="264"/>
        <end position="555"/>
    </location>
</feature>
<evidence type="ECO:0000256" key="2">
    <source>
        <dbReference type="ARBA" id="ARBA00022840"/>
    </source>
</evidence>
<dbReference type="InterPro" id="IPR041664">
    <property type="entry name" value="AAA_16"/>
</dbReference>
<dbReference type="Gene3D" id="1.10.10.10">
    <property type="entry name" value="Winged helix-like DNA-binding domain superfamily/Winged helix DNA-binding domain"/>
    <property type="match status" value="1"/>
</dbReference>
<organism evidence="4 5">
    <name type="scientific">Blautia stercoris</name>
    <dbReference type="NCBI Taxonomy" id="871664"/>
    <lineage>
        <taxon>Bacteria</taxon>
        <taxon>Bacillati</taxon>
        <taxon>Bacillota</taxon>
        <taxon>Clostridia</taxon>
        <taxon>Lachnospirales</taxon>
        <taxon>Lachnospiraceae</taxon>
        <taxon>Blautia</taxon>
    </lineage>
</organism>
<evidence type="ECO:0000313" key="5">
    <source>
        <dbReference type="Proteomes" id="UP000661649"/>
    </source>
</evidence>
<protein>
    <submittedName>
        <fullName evidence="4">AAA family ATPase</fullName>
    </submittedName>
</protein>
<dbReference type="InterPro" id="IPR011990">
    <property type="entry name" value="TPR-like_helical_dom_sf"/>
</dbReference>
<dbReference type="Proteomes" id="UP000661649">
    <property type="component" value="Unassembled WGS sequence"/>
</dbReference>
<dbReference type="RefSeq" id="WP_117456080.1">
    <property type="nucleotide sequence ID" value="NZ_JACRTP010000002.1"/>
</dbReference>
<dbReference type="Gene3D" id="1.25.40.10">
    <property type="entry name" value="Tetratricopeptide repeat domain"/>
    <property type="match status" value="3"/>
</dbReference>
<name>A0ABR7PAY7_9FIRM</name>
<dbReference type="EMBL" id="JACRTP010000002">
    <property type="protein sequence ID" value="MBC8627975.1"/>
    <property type="molecule type" value="Genomic_DNA"/>
</dbReference>
<dbReference type="SUPFAM" id="SSF48452">
    <property type="entry name" value="TPR-like"/>
    <property type="match status" value="2"/>
</dbReference>